<accession>A0ABZ0HQF4</accession>
<gene>
    <name evidence="1" type="ORF">RZS28_17290</name>
</gene>
<sequence>MLTGGQFGKKEKIGMLDAARLVSSLRLAFSWLLRMRPALEFLLVTTALLISADCIEGPQARSDVRFDVPFEKPWDSAISSTREFGAVCDGSTDDGPALQKAVIASKVVLLAPKGCTGAYIINSTVVLPPGHAIIGAADGGSPNAPIFTTAARDTFAAGGDSCAFENLNITHTGSAGSIFNLGPASGCRVKNNSLSGTDSTNSNPLIYARGSMVRIIGNNINNGRRNAWAIDIDRTSTPSLWLPHYQSKGAWDAHTNSPPIQSKSGALGDYYQVTAAGTADIDGTSLWSVSDLIVFDGARWVKNNPINIVSAANDNIVGGVGKGLVIHASDGAPRPEGFYLQGGYYLTTNVNLQIEQVLDMSVQGVGFDQGDKRNIILKPTGTGVVGLKFIGNWVSTPNEQKTGICVFHDNANASPLGNVRFIGNDFAFCGYGLALNSNAGNIIIADNHLASIGAQGIQINQSKTVTLHGNQYVAIAPGAVNLSLADGPTGGPYIVEDEQFDPTGSIARNVTDPNHFQFGRTTGKLLSGWSAATTAWINESGCSDIAVPHGLADAPPLTHIQLTASVPTGEFGALSASVISADQTSIKIHFCYKMVKPGRISVAVYASL</sequence>
<dbReference type="InterPro" id="IPR011050">
    <property type="entry name" value="Pectin_lyase_fold/virulence"/>
</dbReference>
<reference evidence="1 2" key="1">
    <citation type="submission" date="2023-10" db="EMBL/GenBank/DDBJ databases">
        <title>Novel methanotroph of the genus Methylocapsa from a subarctic wetland.</title>
        <authorList>
            <person name="Belova S.E."/>
            <person name="Oshkin I.Y."/>
            <person name="Miroshnikov K."/>
            <person name="Dedysh S.N."/>
        </authorList>
    </citation>
    <scope>NUCLEOTIDE SEQUENCE [LARGE SCALE GENOMIC DNA]</scope>
    <source>
        <strain evidence="1 2">RX1</strain>
    </source>
</reference>
<evidence type="ECO:0000313" key="1">
    <source>
        <dbReference type="EMBL" id="WOJ89517.1"/>
    </source>
</evidence>
<dbReference type="InterPro" id="IPR012334">
    <property type="entry name" value="Pectin_lyas_fold"/>
</dbReference>
<name>A0ABZ0HQF4_9HYPH</name>
<proteinExistence type="predicted"/>
<dbReference type="EMBL" id="CP136862">
    <property type="protein sequence ID" value="WOJ89517.1"/>
    <property type="molecule type" value="Genomic_DNA"/>
</dbReference>
<dbReference type="RefSeq" id="WP_407338965.1">
    <property type="nucleotide sequence ID" value="NZ_CP136862.1"/>
</dbReference>
<evidence type="ECO:0000313" key="2">
    <source>
        <dbReference type="Proteomes" id="UP001626536"/>
    </source>
</evidence>
<organism evidence="1 2">
    <name type="scientific">Methylocapsa polymorpha</name>
    <dbReference type="NCBI Taxonomy" id="3080828"/>
    <lineage>
        <taxon>Bacteria</taxon>
        <taxon>Pseudomonadati</taxon>
        <taxon>Pseudomonadota</taxon>
        <taxon>Alphaproteobacteria</taxon>
        <taxon>Hyphomicrobiales</taxon>
        <taxon>Beijerinckiaceae</taxon>
        <taxon>Methylocapsa</taxon>
    </lineage>
</organism>
<dbReference type="Gene3D" id="2.160.20.10">
    <property type="entry name" value="Single-stranded right-handed beta-helix, Pectin lyase-like"/>
    <property type="match status" value="2"/>
</dbReference>
<dbReference type="SUPFAM" id="SSF51126">
    <property type="entry name" value="Pectin lyase-like"/>
    <property type="match status" value="1"/>
</dbReference>
<keyword evidence="2" id="KW-1185">Reference proteome</keyword>
<evidence type="ECO:0008006" key="3">
    <source>
        <dbReference type="Google" id="ProtNLM"/>
    </source>
</evidence>
<dbReference type="Proteomes" id="UP001626536">
    <property type="component" value="Chromosome"/>
</dbReference>
<protein>
    <recommendedName>
        <fullName evidence="3">Pectate lyase superfamily protein domain-containing protein</fullName>
    </recommendedName>
</protein>